<dbReference type="EMBL" id="CDMY01000331">
    <property type="protein sequence ID" value="CEM02629.1"/>
    <property type="molecule type" value="Genomic_DNA"/>
</dbReference>
<proteinExistence type="predicted"/>
<keyword evidence="2" id="KW-0175">Coiled coil</keyword>
<dbReference type="PANTHER" id="PTHR43215">
    <property type="entry name" value="RADIAL SPOKE HEAD 1 HOMOLOG"/>
    <property type="match status" value="1"/>
</dbReference>
<evidence type="ECO:0000313" key="4">
    <source>
        <dbReference type="Proteomes" id="UP000041254"/>
    </source>
</evidence>
<dbReference type="Proteomes" id="UP000041254">
    <property type="component" value="Unassembled WGS sequence"/>
</dbReference>
<dbReference type="InParanoid" id="A0A0G4EX17"/>
<dbReference type="AlphaFoldDB" id="A0A0G4EX17"/>
<evidence type="ECO:0008006" key="5">
    <source>
        <dbReference type="Google" id="ProtNLM"/>
    </source>
</evidence>
<dbReference type="GO" id="GO:0005829">
    <property type="term" value="C:cytosol"/>
    <property type="evidence" value="ECO:0007669"/>
    <property type="project" value="TreeGrafter"/>
</dbReference>
<dbReference type="Gene3D" id="2.20.110.10">
    <property type="entry name" value="Histone H3 K4-specific methyltransferase SET7/9 N-terminal domain"/>
    <property type="match status" value="1"/>
</dbReference>
<dbReference type="VEuPathDB" id="CryptoDB:Vbra_2172"/>
<accession>A0A0G4EX17</accession>
<dbReference type="PANTHER" id="PTHR43215:SF14">
    <property type="entry name" value="RADIAL SPOKE HEAD 1 HOMOLOG"/>
    <property type="match status" value="1"/>
</dbReference>
<dbReference type="Pfam" id="PF02493">
    <property type="entry name" value="MORN"/>
    <property type="match status" value="3"/>
</dbReference>
<feature type="coiled-coil region" evidence="2">
    <location>
        <begin position="22"/>
        <end position="49"/>
    </location>
</feature>
<name>A0A0G4EX17_VITBC</name>
<keyword evidence="1" id="KW-0677">Repeat</keyword>
<evidence type="ECO:0000256" key="2">
    <source>
        <dbReference type="SAM" id="Coils"/>
    </source>
</evidence>
<sequence length="197" mass="22449">MSVTSSSTITAEMLQNIIDDNRRSVNLLLEQYEKRIARLEEELREMRGRQAQNDRITPRTIVYQGGLYHGIVVNGVPEGMGALRSIDGDNKIYAGEWRNGKRHGKEKAYYDYCGDVLWFEGEWREGRAHSGTLFPDADWHGAKNPDGSPQYPVTPIRWQAGQKIPDTSLRPPYGTKLHKWLQDRGVSGYFPAGALWK</sequence>
<evidence type="ECO:0000256" key="1">
    <source>
        <dbReference type="ARBA" id="ARBA00022737"/>
    </source>
</evidence>
<reference evidence="3 4" key="1">
    <citation type="submission" date="2014-11" db="EMBL/GenBank/DDBJ databases">
        <authorList>
            <person name="Zhu J."/>
            <person name="Qi W."/>
            <person name="Song R."/>
        </authorList>
    </citation>
    <scope>NUCLEOTIDE SEQUENCE [LARGE SCALE GENOMIC DNA]</scope>
</reference>
<evidence type="ECO:0000313" key="3">
    <source>
        <dbReference type="EMBL" id="CEM02629.1"/>
    </source>
</evidence>
<protein>
    <recommendedName>
        <fullName evidence="5">MORN repeat-containing protein 5</fullName>
    </recommendedName>
</protein>
<keyword evidence="4" id="KW-1185">Reference proteome</keyword>
<dbReference type="PhylomeDB" id="A0A0G4EX17"/>
<gene>
    <name evidence="3" type="ORF">Vbra_2172</name>
</gene>
<dbReference type="OrthoDB" id="270720at2759"/>
<organism evidence="3 4">
    <name type="scientific">Vitrella brassicaformis (strain CCMP3155)</name>
    <dbReference type="NCBI Taxonomy" id="1169540"/>
    <lineage>
        <taxon>Eukaryota</taxon>
        <taxon>Sar</taxon>
        <taxon>Alveolata</taxon>
        <taxon>Colpodellida</taxon>
        <taxon>Vitrellaceae</taxon>
        <taxon>Vitrella</taxon>
    </lineage>
</organism>
<dbReference type="SUPFAM" id="SSF82185">
    <property type="entry name" value="Histone H3 K4-specific methyltransferase SET7/9 N-terminal domain"/>
    <property type="match status" value="1"/>
</dbReference>
<dbReference type="InterPro" id="IPR003409">
    <property type="entry name" value="MORN"/>
</dbReference>